<dbReference type="Pfam" id="PF00056">
    <property type="entry name" value="Ldh_1_N"/>
    <property type="match status" value="1"/>
</dbReference>
<keyword evidence="7" id="KW-0560">Oxidoreductase</keyword>
<dbReference type="Gene3D" id="4.10.1130.20">
    <property type="match status" value="2"/>
</dbReference>
<dbReference type="InterPro" id="IPR007052">
    <property type="entry name" value="CS_dom"/>
</dbReference>
<dbReference type="Pfam" id="PF02866">
    <property type="entry name" value="Ldh_1_C"/>
    <property type="match status" value="1"/>
</dbReference>
<evidence type="ECO:0000256" key="8">
    <source>
        <dbReference type="ARBA" id="ARBA00023027"/>
    </source>
</evidence>
<dbReference type="Gene3D" id="3.40.50.720">
    <property type="entry name" value="NAD(P)-binding Rossmann-like Domain"/>
    <property type="match status" value="1"/>
</dbReference>
<evidence type="ECO:0000259" key="9">
    <source>
        <dbReference type="PROSITE" id="PS51203"/>
    </source>
</evidence>
<evidence type="ECO:0000313" key="12">
    <source>
        <dbReference type="WBParaSite" id="scf7180000424367.g12875"/>
    </source>
</evidence>
<dbReference type="AlphaFoldDB" id="A0A915P751"/>
<dbReference type="Gene3D" id="2.60.40.790">
    <property type="match status" value="1"/>
</dbReference>
<dbReference type="GO" id="GO:0030060">
    <property type="term" value="F:L-malate dehydrogenase (NAD+) activity"/>
    <property type="evidence" value="ECO:0007669"/>
    <property type="project" value="UniProtKB-EC"/>
</dbReference>
<evidence type="ECO:0000256" key="6">
    <source>
        <dbReference type="ARBA" id="ARBA00022833"/>
    </source>
</evidence>
<dbReference type="PROSITE" id="PS00068">
    <property type="entry name" value="MDH"/>
    <property type="match status" value="1"/>
</dbReference>
<feature type="domain" description="CHORD" evidence="10">
    <location>
        <begin position="493"/>
        <end position="552"/>
    </location>
</feature>
<dbReference type="CDD" id="cd01336">
    <property type="entry name" value="MDH_cytoplasmic_cytosolic"/>
    <property type="match status" value="1"/>
</dbReference>
<keyword evidence="4" id="KW-0479">Metal-binding</keyword>
<dbReference type="NCBIfam" id="NF003916">
    <property type="entry name" value="PRK05442.1"/>
    <property type="match status" value="1"/>
</dbReference>
<evidence type="ECO:0000256" key="2">
    <source>
        <dbReference type="ARBA" id="ARBA00012995"/>
    </source>
</evidence>
<dbReference type="Pfam" id="PF04969">
    <property type="entry name" value="CS"/>
    <property type="match status" value="1"/>
</dbReference>
<dbReference type="InterPro" id="IPR001236">
    <property type="entry name" value="Lactate/malate_DH_N"/>
</dbReference>
<dbReference type="SUPFAM" id="SSF51735">
    <property type="entry name" value="NAD(P)-binding Rossmann-fold domains"/>
    <property type="match status" value="1"/>
</dbReference>
<evidence type="ECO:0000256" key="3">
    <source>
        <dbReference type="ARBA" id="ARBA00019899"/>
    </source>
</evidence>
<dbReference type="InterPro" id="IPR015955">
    <property type="entry name" value="Lactate_DH/Glyco_Ohase_4_C"/>
</dbReference>
<dbReference type="SUPFAM" id="SSF56327">
    <property type="entry name" value="LDH C-terminal domain-like"/>
    <property type="match status" value="1"/>
</dbReference>
<dbReference type="PROSITE" id="PS51401">
    <property type="entry name" value="CHORD"/>
    <property type="match status" value="2"/>
</dbReference>
<dbReference type="InterPro" id="IPR010945">
    <property type="entry name" value="Malate_DH_type2"/>
</dbReference>
<feature type="domain" description="CS" evidence="9">
    <location>
        <begin position="561"/>
        <end position="651"/>
    </location>
</feature>
<keyword evidence="11" id="KW-1185">Reference proteome</keyword>
<evidence type="ECO:0000256" key="4">
    <source>
        <dbReference type="ARBA" id="ARBA00022723"/>
    </source>
</evidence>
<keyword evidence="6" id="KW-0862">Zinc</keyword>
<name>A0A915P751_9BILA</name>
<dbReference type="PROSITE" id="PS51203">
    <property type="entry name" value="CS"/>
    <property type="match status" value="1"/>
</dbReference>
<dbReference type="CDD" id="cd06466">
    <property type="entry name" value="p23_CS_SGT1_like"/>
    <property type="match status" value="1"/>
</dbReference>
<sequence length="653" mass="72931">MDTPNLKFCYNKGCGAKFNPDENKEDSCIFHPGPPYFHDAYKIWMCCNKKSTDFTAWLNFEGCTRGPHNPVKPDVPKIQQTQPKAEEKIPIRVLVTGAAGQIGYSLVIQIAKGDVFGKETPIVLVMLDIPPLGEVLKGVELELYDCALANLIAVEPVTTEEAAFKDIDYAFLVGAMPRKEGMERKDLLAANVKIFKSQGLALAKYSKPTVKVLVVGNPANTNAFICAKYAAEKIPTKNFSAMTRLDHNRAIAQIAARCGVDCGSVKKVIIWGNHSSTQFPDVKHAKVIKGGTEIGAYEAVNDVPWIQNEFISTVQKRGAVIIEKRKLSSAMSAAKAACDHIHDWHFGTKPGDWVSMAVPSDGSYGIPKGLVFSFPITIDAKTRNWKIVQGLELDDFTKQKIEITTEHNPDKPCNDVPKVLLSQPEVDEKMIVWNGLNKPAERSEAHNRERVSLSVQMTESSSKALESELQRRKENVEIIDEIQNLKLLIGTGCTNNACKATYTGPETDLQECLHHPGNAIFHEGMKFWSCCERKTTDFGAFLDQLGCSRGKHCWTKQIDKTENLREDWFQRNGQILISIYCKGAIMEGTKIDTDGLNLKAKIKFNFGDKETLREYELFGEIIPSESMVLISERKVEIVLKQVNKDAWPRLTYK</sequence>
<dbReference type="FunFam" id="3.40.50.720:FF:000010">
    <property type="entry name" value="Malate dehydrogenase"/>
    <property type="match status" value="1"/>
</dbReference>
<dbReference type="GO" id="GO:0046872">
    <property type="term" value="F:metal ion binding"/>
    <property type="evidence" value="ECO:0007669"/>
    <property type="project" value="UniProtKB-KW"/>
</dbReference>
<keyword evidence="8" id="KW-0520">NAD</keyword>
<dbReference type="InterPro" id="IPR036291">
    <property type="entry name" value="NAD(P)-bd_dom_sf"/>
</dbReference>
<dbReference type="InterPro" id="IPR001252">
    <property type="entry name" value="Malate_DH_AS"/>
</dbReference>
<dbReference type="SUPFAM" id="SSF49764">
    <property type="entry name" value="HSP20-like chaperones"/>
    <property type="match status" value="1"/>
</dbReference>
<reference evidence="12" key="1">
    <citation type="submission" date="2022-11" db="UniProtKB">
        <authorList>
            <consortium name="WormBaseParasite"/>
        </authorList>
    </citation>
    <scope>IDENTIFICATION</scope>
</reference>
<protein>
    <recommendedName>
        <fullName evidence="3">Malate dehydrogenase, cytoplasmic</fullName>
        <ecNumber evidence="2">1.1.1.37</ecNumber>
    </recommendedName>
</protein>
<accession>A0A915P751</accession>
<keyword evidence="5" id="KW-0677">Repeat</keyword>
<dbReference type="GO" id="GO:0006108">
    <property type="term" value="P:malate metabolic process"/>
    <property type="evidence" value="ECO:0007669"/>
    <property type="project" value="InterPro"/>
</dbReference>
<evidence type="ECO:0000313" key="11">
    <source>
        <dbReference type="Proteomes" id="UP000887560"/>
    </source>
</evidence>
<comment type="similarity">
    <text evidence="1">Belongs to the LDH/MDH superfamily. MDH type 2 family.</text>
</comment>
<dbReference type="PANTHER" id="PTHR23382">
    <property type="entry name" value="MALATE DEHYDROGENASE"/>
    <property type="match status" value="1"/>
</dbReference>
<feature type="domain" description="CHORD" evidence="10">
    <location>
        <begin position="9"/>
        <end position="68"/>
    </location>
</feature>
<dbReference type="Gene3D" id="3.90.110.10">
    <property type="entry name" value="Lactate dehydrogenase/glycoside hydrolase, family 4, C-terminal"/>
    <property type="match status" value="1"/>
</dbReference>
<dbReference type="FunFam" id="3.90.110.10:FF:000002">
    <property type="entry name" value="Malate dehydrogenase"/>
    <property type="match status" value="1"/>
</dbReference>
<proteinExistence type="inferred from homology"/>
<evidence type="ECO:0000256" key="1">
    <source>
        <dbReference type="ARBA" id="ARBA00009613"/>
    </source>
</evidence>
<evidence type="ECO:0000256" key="5">
    <source>
        <dbReference type="ARBA" id="ARBA00022737"/>
    </source>
</evidence>
<evidence type="ECO:0000256" key="7">
    <source>
        <dbReference type="ARBA" id="ARBA00023002"/>
    </source>
</evidence>
<dbReference type="InterPro" id="IPR008978">
    <property type="entry name" value="HSP20-like_chaperone"/>
</dbReference>
<dbReference type="Proteomes" id="UP000887560">
    <property type="component" value="Unplaced"/>
</dbReference>
<dbReference type="NCBIfam" id="TIGR01759">
    <property type="entry name" value="MalateDH-SF1"/>
    <property type="match status" value="1"/>
</dbReference>
<organism evidence="11 12">
    <name type="scientific">Meloidogyne floridensis</name>
    <dbReference type="NCBI Taxonomy" id="298350"/>
    <lineage>
        <taxon>Eukaryota</taxon>
        <taxon>Metazoa</taxon>
        <taxon>Ecdysozoa</taxon>
        <taxon>Nematoda</taxon>
        <taxon>Chromadorea</taxon>
        <taxon>Rhabditida</taxon>
        <taxon>Tylenchina</taxon>
        <taxon>Tylenchomorpha</taxon>
        <taxon>Tylenchoidea</taxon>
        <taxon>Meloidogynidae</taxon>
        <taxon>Meloidogyninae</taxon>
        <taxon>Meloidogyne</taxon>
    </lineage>
</organism>
<dbReference type="EC" id="1.1.1.37" evidence="2"/>
<dbReference type="InterPro" id="IPR011274">
    <property type="entry name" value="Malate_DH_NAD-dep_euk"/>
</dbReference>
<dbReference type="Pfam" id="PF04968">
    <property type="entry name" value="CHORD"/>
    <property type="match status" value="2"/>
</dbReference>
<dbReference type="InterPro" id="IPR022383">
    <property type="entry name" value="Lactate/malate_DH_C"/>
</dbReference>
<dbReference type="WBParaSite" id="scf7180000424367.g12875">
    <property type="protein sequence ID" value="scf7180000424367.g12875"/>
    <property type="gene ID" value="scf7180000424367.g12875"/>
</dbReference>
<dbReference type="InterPro" id="IPR007051">
    <property type="entry name" value="CHORD_dom"/>
</dbReference>
<evidence type="ECO:0000259" key="10">
    <source>
        <dbReference type="PROSITE" id="PS51401"/>
    </source>
</evidence>